<comment type="pathway">
    <text evidence="3">Amino-acid biosynthesis; L-cysteine biosynthesis; L-cysteine from L-serine: step 2/2.</text>
</comment>
<evidence type="ECO:0000256" key="2">
    <source>
        <dbReference type="ARBA" id="ARBA00004173"/>
    </source>
</evidence>
<comment type="caution">
    <text evidence="20">The sequence shown here is derived from an EMBL/GenBank/DDBJ whole genome shotgun (WGS) entry which is preliminary data.</text>
</comment>
<dbReference type="Pfam" id="PF00291">
    <property type="entry name" value="PALP"/>
    <property type="match status" value="1"/>
</dbReference>
<dbReference type="InterPro" id="IPR001926">
    <property type="entry name" value="TrpB-like_PALP"/>
</dbReference>
<comment type="subcellular location">
    <subcellularLocation>
        <location evidence="2">Mitochondrion</location>
    </subcellularLocation>
</comment>
<dbReference type="Proteomes" id="UP000614334">
    <property type="component" value="Unassembled WGS sequence"/>
</dbReference>
<comment type="cofactor">
    <cofactor evidence="1">
        <name>pyridoxal 5'-phosphate</name>
        <dbReference type="ChEBI" id="CHEBI:597326"/>
    </cofactor>
</comment>
<gene>
    <name evidence="20" type="ORF">RHS01_03992</name>
</gene>
<evidence type="ECO:0000256" key="4">
    <source>
        <dbReference type="ARBA" id="ARBA00007103"/>
    </source>
</evidence>
<proteinExistence type="inferred from homology"/>
<name>A0A8H7IDK8_9AGAM</name>
<evidence type="ECO:0000256" key="6">
    <source>
        <dbReference type="ARBA" id="ARBA00022605"/>
    </source>
</evidence>
<evidence type="ECO:0000313" key="20">
    <source>
        <dbReference type="EMBL" id="KAF8756868.1"/>
    </source>
</evidence>
<evidence type="ECO:0000313" key="21">
    <source>
        <dbReference type="Proteomes" id="UP000614334"/>
    </source>
</evidence>
<dbReference type="GO" id="GO:0004124">
    <property type="term" value="F:cysteine synthase activity"/>
    <property type="evidence" value="ECO:0007669"/>
    <property type="project" value="UniProtKB-EC"/>
</dbReference>
<evidence type="ECO:0000259" key="19">
    <source>
        <dbReference type="Pfam" id="PF00291"/>
    </source>
</evidence>
<evidence type="ECO:0000256" key="12">
    <source>
        <dbReference type="ARBA" id="ARBA00047931"/>
    </source>
</evidence>
<dbReference type="FunFam" id="3.40.50.1100:FF:000049">
    <property type="entry name" value="Cysteine synthase, putative"/>
    <property type="match status" value="1"/>
</dbReference>
<keyword evidence="11" id="KW-0198">Cysteine biosynthesis</keyword>
<evidence type="ECO:0000256" key="15">
    <source>
        <dbReference type="ARBA" id="ARBA00072087"/>
    </source>
</evidence>
<protein>
    <recommendedName>
        <fullName evidence="15">Cysteine synthase 1</fullName>
        <ecNumber evidence="5">2.5.1.47</ecNumber>
    </recommendedName>
    <alternativeName>
        <fullName evidence="16">O-acetylserine (thiol)-lyase 1</fullName>
    </alternativeName>
    <alternativeName>
        <fullName evidence="17">O-acetylserine sulfhydrylase 1</fullName>
    </alternativeName>
    <alternativeName>
        <fullName evidence="18">O-succinylserine sulfhydrylase</fullName>
    </alternativeName>
</protein>
<dbReference type="InterPro" id="IPR050214">
    <property type="entry name" value="Cys_Synth/Cystath_Beta-Synth"/>
</dbReference>
<dbReference type="PROSITE" id="PS00901">
    <property type="entry name" value="CYS_SYNTHASE"/>
    <property type="match status" value="1"/>
</dbReference>
<evidence type="ECO:0000256" key="5">
    <source>
        <dbReference type="ARBA" id="ARBA00012681"/>
    </source>
</evidence>
<organism evidence="20 21">
    <name type="scientific">Rhizoctonia solani</name>
    <dbReference type="NCBI Taxonomy" id="456999"/>
    <lineage>
        <taxon>Eukaryota</taxon>
        <taxon>Fungi</taxon>
        <taxon>Dikarya</taxon>
        <taxon>Basidiomycota</taxon>
        <taxon>Agaricomycotina</taxon>
        <taxon>Agaricomycetes</taxon>
        <taxon>Cantharellales</taxon>
        <taxon>Ceratobasidiaceae</taxon>
        <taxon>Rhizoctonia</taxon>
    </lineage>
</organism>
<keyword evidence="8" id="KW-0663">Pyridoxal phosphate</keyword>
<evidence type="ECO:0000256" key="7">
    <source>
        <dbReference type="ARBA" id="ARBA00022679"/>
    </source>
</evidence>
<comment type="catalytic activity">
    <reaction evidence="12">
        <text>O-acetyl-L-serine + hydrogen sulfide = L-cysteine + acetate</text>
        <dbReference type="Rhea" id="RHEA:14829"/>
        <dbReference type="ChEBI" id="CHEBI:29919"/>
        <dbReference type="ChEBI" id="CHEBI:30089"/>
        <dbReference type="ChEBI" id="CHEBI:35235"/>
        <dbReference type="ChEBI" id="CHEBI:58340"/>
        <dbReference type="EC" id="2.5.1.47"/>
    </reaction>
</comment>
<dbReference type="GO" id="GO:0005739">
    <property type="term" value="C:mitochondrion"/>
    <property type="evidence" value="ECO:0007669"/>
    <property type="project" value="UniProtKB-SubCell"/>
</dbReference>
<evidence type="ECO:0000256" key="16">
    <source>
        <dbReference type="ARBA" id="ARBA00078262"/>
    </source>
</evidence>
<dbReference type="FunFam" id="3.40.50.1100:FF:000011">
    <property type="entry name" value="Cysteine synthase (o-acetylserine)"/>
    <property type="match status" value="1"/>
</dbReference>
<dbReference type="InterPro" id="IPR001216">
    <property type="entry name" value="P-phosphate_BS"/>
</dbReference>
<evidence type="ECO:0000256" key="1">
    <source>
        <dbReference type="ARBA" id="ARBA00001933"/>
    </source>
</evidence>
<accession>A0A8H7IDK8</accession>
<keyword evidence="7" id="KW-0808">Transferase</keyword>
<keyword evidence="9" id="KW-0809">Transit peptide</keyword>
<comment type="catalytic activity">
    <reaction evidence="13">
        <text>O-succinyl-L-serine + hydrogen sulfide = L-cysteine + succinate</text>
        <dbReference type="Rhea" id="RHEA:53816"/>
        <dbReference type="ChEBI" id="CHEBI:29919"/>
        <dbReference type="ChEBI" id="CHEBI:30031"/>
        <dbReference type="ChEBI" id="CHEBI:35235"/>
        <dbReference type="ChEBI" id="CHEBI:136856"/>
    </reaction>
</comment>
<evidence type="ECO:0000256" key="13">
    <source>
        <dbReference type="ARBA" id="ARBA00050981"/>
    </source>
</evidence>
<dbReference type="EMBL" id="JACYCF010000005">
    <property type="protein sequence ID" value="KAF8756868.1"/>
    <property type="molecule type" value="Genomic_DNA"/>
</dbReference>
<dbReference type="EC" id="2.5.1.47" evidence="5"/>
<reference evidence="20" key="1">
    <citation type="submission" date="2020-09" db="EMBL/GenBank/DDBJ databases">
        <title>Comparative genome analyses of four rice-infecting Rhizoctonia solani isolates reveal extensive enrichment of homogalacturonan modification genes.</title>
        <authorList>
            <person name="Lee D.-Y."/>
            <person name="Jeon J."/>
            <person name="Kim K.-T."/>
            <person name="Cheong K."/>
            <person name="Song H."/>
            <person name="Choi G."/>
            <person name="Ko J."/>
            <person name="Opiyo S.O."/>
            <person name="Zuo S."/>
            <person name="Madhav S."/>
            <person name="Lee Y.-H."/>
            <person name="Wang G.-L."/>
        </authorList>
    </citation>
    <scope>NUCLEOTIDE SEQUENCE</scope>
    <source>
        <strain evidence="20">AG1-IA B2</strain>
    </source>
</reference>
<keyword evidence="10" id="KW-0496">Mitochondrion</keyword>
<evidence type="ECO:0000256" key="8">
    <source>
        <dbReference type="ARBA" id="ARBA00022898"/>
    </source>
</evidence>
<evidence type="ECO:0000256" key="9">
    <source>
        <dbReference type="ARBA" id="ARBA00022946"/>
    </source>
</evidence>
<keyword evidence="6" id="KW-0028">Amino-acid biosynthesis</keyword>
<evidence type="ECO:0000256" key="17">
    <source>
        <dbReference type="ARBA" id="ARBA00079147"/>
    </source>
</evidence>
<evidence type="ECO:0000256" key="11">
    <source>
        <dbReference type="ARBA" id="ARBA00023192"/>
    </source>
</evidence>
<sequence>MFSRITHSTRLARSFTSAPVHGFVGAIGNTPLIRLNKLSEETGCEVLGKAEFQNPGGSVKDRAALYVIKDAEESGRLKPGGTVVEGTAGNTGIGLAHVCRSKGYNCVIYMPNTQSQEKIDLLKMLGADAKEYAEATPGAVWTNQFDNVANARAHYETTGPEIWRQTGGKVYPYHDVMKRSKSCLMSAGRCFYLRHWYRGTLSGTARFFRELHEKGEKKVESWLADPPGSIGQGRITDNLAPEVSKLSGALHIPDEMTIAMVYRMLDEEGIYIGASSSLNVAAARELALKKGPGKTIVTILCDGAYR</sequence>
<dbReference type="SUPFAM" id="SSF53686">
    <property type="entry name" value="Tryptophan synthase beta subunit-like PLP-dependent enzymes"/>
    <property type="match status" value="1"/>
</dbReference>
<dbReference type="InterPro" id="IPR036052">
    <property type="entry name" value="TrpB-like_PALP_sf"/>
</dbReference>
<evidence type="ECO:0000256" key="14">
    <source>
        <dbReference type="ARBA" id="ARBA00058228"/>
    </source>
</evidence>
<evidence type="ECO:0000256" key="3">
    <source>
        <dbReference type="ARBA" id="ARBA00004962"/>
    </source>
</evidence>
<comment type="function">
    <text evidence="14">Catalyzes the conversion of O-succinyl-L-serine into cysteine, the last step in the cysteine biosynthesis pathway. Can also use O-acetyl-L-serine.</text>
</comment>
<dbReference type="Gene3D" id="3.40.50.1100">
    <property type="match status" value="2"/>
</dbReference>
<evidence type="ECO:0000256" key="10">
    <source>
        <dbReference type="ARBA" id="ARBA00023128"/>
    </source>
</evidence>
<dbReference type="PANTHER" id="PTHR10314">
    <property type="entry name" value="CYSTATHIONINE BETA-SYNTHASE"/>
    <property type="match status" value="1"/>
</dbReference>
<dbReference type="AlphaFoldDB" id="A0A8H7IDK8"/>
<dbReference type="GO" id="GO:0006535">
    <property type="term" value="P:cysteine biosynthetic process from serine"/>
    <property type="evidence" value="ECO:0007669"/>
    <property type="project" value="InterPro"/>
</dbReference>
<comment type="similarity">
    <text evidence="4">Belongs to the cysteine synthase/cystathionine beta-synthase family.</text>
</comment>
<dbReference type="CDD" id="cd01561">
    <property type="entry name" value="CBS_like"/>
    <property type="match status" value="1"/>
</dbReference>
<evidence type="ECO:0000256" key="18">
    <source>
        <dbReference type="ARBA" id="ARBA00081847"/>
    </source>
</evidence>
<feature type="domain" description="Tryptophan synthase beta chain-like PALP" evidence="19">
    <location>
        <begin position="26"/>
        <end position="302"/>
    </location>
</feature>